<proteinExistence type="predicted"/>
<accession>A0A4Y7TXQ7</accession>
<comment type="caution">
    <text evidence="1">The sequence shown here is derived from an EMBL/GenBank/DDBJ whole genome shotgun (WGS) entry which is preliminary data.</text>
</comment>
<name>A0A4Y7TXQ7_COPMI</name>
<sequence>MKVGLTGVHMVYYHGTQGLNPYQPIWDTLVSVPPIEPVQCFVHGWQRPYKGTYVEQIWLSHFHDCQGQHGLVNSWDV</sequence>
<gene>
    <name evidence="1" type="ORF">FA13DRAFT_1724714</name>
</gene>
<protein>
    <submittedName>
        <fullName evidence="1">Uncharacterized protein</fullName>
    </submittedName>
</protein>
<organism evidence="1 2">
    <name type="scientific">Coprinellus micaceus</name>
    <name type="common">Glistening ink-cap mushroom</name>
    <name type="synonym">Coprinus micaceus</name>
    <dbReference type="NCBI Taxonomy" id="71717"/>
    <lineage>
        <taxon>Eukaryota</taxon>
        <taxon>Fungi</taxon>
        <taxon>Dikarya</taxon>
        <taxon>Basidiomycota</taxon>
        <taxon>Agaricomycotina</taxon>
        <taxon>Agaricomycetes</taxon>
        <taxon>Agaricomycetidae</taxon>
        <taxon>Agaricales</taxon>
        <taxon>Agaricineae</taxon>
        <taxon>Psathyrellaceae</taxon>
        <taxon>Coprinellus</taxon>
    </lineage>
</organism>
<dbReference type="Proteomes" id="UP000298030">
    <property type="component" value="Unassembled WGS sequence"/>
</dbReference>
<dbReference type="AlphaFoldDB" id="A0A4Y7TXQ7"/>
<dbReference type="EMBL" id="QPFP01000002">
    <property type="protein sequence ID" value="TEB38774.1"/>
    <property type="molecule type" value="Genomic_DNA"/>
</dbReference>
<keyword evidence="2" id="KW-1185">Reference proteome</keyword>
<evidence type="ECO:0000313" key="1">
    <source>
        <dbReference type="EMBL" id="TEB38774.1"/>
    </source>
</evidence>
<evidence type="ECO:0000313" key="2">
    <source>
        <dbReference type="Proteomes" id="UP000298030"/>
    </source>
</evidence>
<reference evidence="1 2" key="1">
    <citation type="journal article" date="2019" name="Nat. Ecol. Evol.">
        <title>Megaphylogeny resolves global patterns of mushroom evolution.</title>
        <authorList>
            <person name="Varga T."/>
            <person name="Krizsan K."/>
            <person name="Foldi C."/>
            <person name="Dima B."/>
            <person name="Sanchez-Garcia M."/>
            <person name="Sanchez-Ramirez S."/>
            <person name="Szollosi G.J."/>
            <person name="Szarkandi J.G."/>
            <person name="Papp V."/>
            <person name="Albert L."/>
            <person name="Andreopoulos W."/>
            <person name="Angelini C."/>
            <person name="Antonin V."/>
            <person name="Barry K.W."/>
            <person name="Bougher N.L."/>
            <person name="Buchanan P."/>
            <person name="Buyck B."/>
            <person name="Bense V."/>
            <person name="Catcheside P."/>
            <person name="Chovatia M."/>
            <person name="Cooper J."/>
            <person name="Damon W."/>
            <person name="Desjardin D."/>
            <person name="Finy P."/>
            <person name="Geml J."/>
            <person name="Haridas S."/>
            <person name="Hughes K."/>
            <person name="Justo A."/>
            <person name="Karasinski D."/>
            <person name="Kautmanova I."/>
            <person name="Kiss B."/>
            <person name="Kocsube S."/>
            <person name="Kotiranta H."/>
            <person name="LaButti K.M."/>
            <person name="Lechner B.E."/>
            <person name="Liimatainen K."/>
            <person name="Lipzen A."/>
            <person name="Lukacs Z."/>
            <person name="Mihaltcheva S."/>
            <person name="Morgado L.N."/>
            <person name="Niskanen T."/>
            <person name="Noordeloos M.E."/>
            <person name="Ohm R.A."/>
            <person name="Ortiz-Santana B."/>
            <person name="Ovrebo C."/>
            <person name="Racz N."/>
            <person name="Riley R."/>
            <person name="Savchenko A."/>
            <person name="Shiryaev A."/>
            <person name="Soop K."/>
            <person name="Spirin V."/>
            <person name="Szebenyi C."/>
            <person name="Tomsovsky M."/>
            <person name="Tulloss R.E."/>
            <person name="Uehling J."/>
            <person name="Grigoriev I.V."/>
            <person name="Vagvolgyi C."/>
            <person name="Papp T."/>
            <person name="Martin F.M."/>
            <person name="Miettinen O."/>
            <person name="Hibbett D.S."/>
            <person name="Nagy L.G."/>
        </authorList>
    </citation>
    <scope>NUCLEOTIDE SEQUENCE [LARGE SCALE GENOMIC DNA]</scope>
    <source>
        <strain evidence="1 2">FP101781</strain>
    </source>
</reference>